<dbReference type="InterPro" id="IPR007296">
    <property type="entry name" value="DUF403"/>
</dbReference>
<gene>
    <name evidence="3" type="ordered locus">AAur_2133</name>
</gene>
<organism evidence="3 4">
    <name type="scientific">Paenarthrobacter aurescens (strain TC1)</name>
    <dbReference type="NCBI Taxonomy" id="290340"/>
    <lineage>
        <taxon>Bacteria</taxon>
        <taxon>Bacillati</taxon>
        <taxon>Actinomycetota</taxon>
        <taxon>Actinomycetes</taxon>
        <taxon>Micrococcales</taxon>
        <taxon>Micrococcaceae</taxon>
        <taxon>Paenarthrobacter</taxon>
    </lineage>
</organism>
<dbReference type="STRING" id="290340.AAur_2133"/>
<proteinExistence type="predicted"/>
<dbReference type="HOGENOM" id="CLU_071567_1_0_11"/>
<reference evidence="3 4" key="1">
    <citation type="journal article" date="2006" name="PLoS Genet.">
        <title>Secrets of soil survival revealed by the genome sequence of Arthrobacter aurescens TC1.</title>
        <authorList>
            <person name="Mongodin E.F."/>
            <person name="Shapir N."/>
            <person name="Daugherty S.C."/>
            <person name="DeBoy R.T."/>
            <person name="Emerson J.B."/>
            <person name="Shvartzbeyn A."/>
            <person name="Radune D."/>
            <person name="Vamathevan J."/>
            <person name="Riggs F."/>
            <person name="Grinberg V."/>
            <person name="Khouri H."/>
            <person name="Wackett L.P."/>
            <person name="Nelson K.E."/>
            <person name="Sadowsky M.J."/>
        </authorList>
    </citation>
    <scope>NUCLEOTIDE SEQUENCE [LARGE SCALE GENOMIC DNA]</scope>
    <source>
        <strain evidence="3 4">TC1</strain>
    </source>
</reference>
<dbReference type="PANTHER" id="PTHR34595">
    <property type="entry name" value="BLR5612 PROTEIN"/>
    <property type="match status" value="1"/>
</dbReference>
<dbReference type="Proteomes" id="UP000000637">
    <property type="component" value="Chromosome"/>
</dbReference>
<feature type="domain" description="DUF403" evidence="2">
    <location>
        <begin position="42"/>
        <end position="336"/>
    </location>
</feature>
<dbReference type="EMBL" id="CP000474">
    <property type="protein sequence ID" value="ABM06716.1"/>
    <property type="molecule type" value="Genomic_DNA"/>
</dbReference>
<accession>A1R6L5</accession>
<dbReference type="eggNOG" id="COG2307">
    <property type="taxonomic scope" value="Bacteria"/>
</dbReference>
<evidence type="ECO:0000256" key="1">
    <source>
        <dbReference type="SAM" id="MobiDB-lite"/>
    </source>
</evidence>
<evidence type="ECO:0000313" key="3">
    <source>
        <dbReference type="EMBL" id="ABM06716.1"/>
    </source>
</evidence>
<name>A1R6L5_PAEAT</name>
<dbReference type="PANTHER" id="PTHR34595:SF7">
    <property type="entry name" value="SLL1039 PROTEIN"/>
    <property type="match status" value="1"/>
</dbReference>
<sequence>MSRYPCGPWRATGGTAKRSSSSERTPPTLELRFAPREGGSSMLSRIAESLFWIGRYVERADGTSRILDVHLERLNHLPLEEQRSVARELLAVMGAKPQSEDFGLPELLHALAYDKHSASSIAGSLGAARENARRARETVSQSLWESLNTTYYGLNQHRKDVVGTYRFCNWVLERTAMVRGLADTTVSHDESWLFMVLGRSLERADMTARMLSTRDVQSAGMSWVNMLRCAGAYESFIRTRRAAFGDQHAAEFLLLDRLFPRSIVYALRDADECLAKLDPSAQRVGFINDARRIVGQARTFLEFHRTDDLMSELPEHMERVQKAVTQASDAISRKYFNQADEHAWVGEVS</sequence>
<keyword evidence="4" id="KW-1185">Reference proteome</keyword>
<dbReference type="KEGG" id="aau:AAur_2133"/>
<evidence type="ECO:0000259" key="2">
    <source>
        <dbReference type="Pfam" id="PF04168"/>
    </source>
</evidence>
<dbReference type="AlphaFoldDB" id="A1R6L5"/>
<feature type="region of interest" description="Disordered" evidence="1">
    <location>
        <begin position="1"/>
        <end position="27"/>
    </location>
</feature>
<evidence type="ECO:0000313" key="4">
    <source>
        <dbReference type="Proteomes" id="UP000000637"/>
    </source>
</evidence>
<dbReference type="InterPro" id="IPR051680">
    <property type="entry name" value="ATP-dep_Glu-Cys_Ligase-2"/>
</dbReference>
<dbReference type="Pfam" id="PF04168">
    <property type="entry name" value="Alpha-E"/>
    <property type="match status" value="1"/>
</dbReference>
<protein>
    <recommendedName>
        <fullName evidence="2">DUF403 domain-containing protein</fullName>
    </recommendedName>
</protein>